<keyword evidence="5" id="KW-1185">Reference proteome</keyword>
<sequence length="248" mass="29643">MKKFIRITIVNTILLKALEDPWYYDMFIVLTFDDGYRDHFYIAKNIMDRYGFKGVEFVVIKWLRDYSNNDMFLSISELNEMDRDGWDISSHTLSHPRLTEIDRNSVVYELLESRRWLDEHGFSKGAKFFASPYGAYNDEVIKEIQRFYVMHRTVDEGINTLRALDLYRLKSVLTPLASSWFGWKEYLKWFESSYTHIDDKIVIITIHRIDPEVFRELCDYINNMVLSGRAKVVTFSDLYDDILKNRMI</sequence>
<dbReference type="KEGG" id="iag:Igag_0944"/>
<proteinExistence type="predicted"/>
<comment type="subcellular location">
    <subcellularLocation>
        <location evidence="1">Secreted</location>
    </subcellularLocation>
</comment>
<evidence type="ECO:0000313" key="4">
    <source>
        <dbReference type="EMBL" id="ADM27759.1"/>
    </source>
</evidence>
<accession>E0STZ3</accession>
<dbReference type="SUPFAM" id="SSF88713">
    <property type="entry name" value="Glycoside hydrolase/deacetylase"/>
    <property type="match status" value="1"/>
</dbReference>
<organism evidence="4 5">
    <name type="scientific">Ignisphaera aggregans (strain DSM 17230 / JCM 13409 / AQ1.S1)</name>
    <dbReference type="NCBI Taxonomy" id="583356"/>
    <lineage>
        <taxon>Archaea</taxon>
        <taxon>Thermoproteota</taxon>
        <taxon>Thermoprotei</taxon>
        <taxon>Desulfurococcales</taxon>
        <taxon>Desulfurococcaceae</taxon>
        <taxon>Ignisphaera</taxon>
    </lineage>
</organism>
<dbReference type="GO" id="GO:0005975">
    <property type="term" value="P:carbohydrate metabolic process"/>
    <property type="evidence" value="ECO:0007669"/>
    <property type="project" value="InterPro"/>
</dbReference>
<evidence type="ECO:0000256" key="1">
    <source>
        <dbReference type="ARBA" id="ARBA00004613"/>
    </source>
</evidence>
<keyword evidence="2" id="KW-0732">Signal</keyword>
<dbReference type="Proteomes" id="UP000001304">
    <property type="component" value="Chromosome"/>
</dbReference>
<evidence type="ECO:0000259" key="3">
    <source>
        <dbReference type="PROSITE" id="PS51677"/>
    </source>
</evidence>
<dbReference type="HOGENOM" id="CLU_1118209_0_0_2"/>
<feature type="domain" description="NodB homology" evidence="3">
    <location>
        <begin position="26"/>
        <end position="236"/>
    </location>
</feature>
<dbReference type="InterPro" id="IPR051398">
    <property type="entry name" value="Polysacch_Deacetylase"/>
</dbReference>
<dbReference type="Pfam" id="PF01522">
    <property type="entry name" value="Polysacc_deac_1"/>
    <property type="match status" value="1"/>
</dbReference>
<dbReference type="CDD" id="cd10970">
    <property type="entry name" value="CE4_DAC_u1_6s"/>
    <property type="match status" value="1"/>
</dbReference>
<reference evidence="4 5" key="1">
    <citation type="journal article" date="2010" name="Stand. Genomic Sci.">
        <title>Complete genome sequence of Ignisphaera aggregans type strain (AQ1.S1).</title>
        <authorList>
            <person name="Goker M."/>
            <person name="Held B."/>
            <person name="Lapidus A."/>
            <person name="Nolan M."/>
            <person name="Spring S."/>
            <person name="Yasawong M."/>
            <person name="Lucas S."/>
            <person name="Glavina Del Rio T."/>
            <person name="Tice H."/>
            <person name="Cheng J.F."/>
            <person name="Goodwin L."/>
            <person name="Tapia R."/>
            <person name="Pitluck S."/>
            <person name="Liolios K."/>
            <person name="Ivanova N."/>
            <person name="Mavromatis K."/>
            <person name="Mikhailova N."/>
            <person name="Pati A."/>
            <person name="Chen A."/>
            <person name="Palaniappan K."/>
            <person name="Brambilla E."/>
            <person name="Land M."/>
            <person name="Hauser L."/>
            <person name="Chang Y.J."/>
            <person name="Jeffries C.D."/>
            <person name="Brettin T."/>
            <person name="Detter J.C."/>
            <person name="Han C."/>
            <person name="Rohde M."/>
            <person name="Sikorski J."/>
            <person name="Woyke T."/>
            <person name="Bristow J."/>
            <person name="Eisen J.A."/>
            <person name="Markowitz V."/>
            <person name="Hugenholtz P."/>
            <person name="Kyrpides N.C."/>
            <person name="Klenk H.P."/>
        </authorList>
    </citation>
    <scope>NUCLEOTIDE SEQUENCE [LARGE SCALE GENOMIC DNA]</scope>
    <source>
        <strain evidence="5">DSM 17230 / JCM 13409 / AQ1.S1</strain>
    </source>
</reference>
<dbReference type="PROSITE" id="PS51677">
    <property type="entry name" value="NODB"/>
    <property type="match status" value="1"/>
</dbReference>
<protein>
    <submittedName>
        <fullName evidence="4">Polysaccharide deacetylase</fullName>
    </submittedName>
</protein>
<evidence type="ECO:0000313" key="5">
    <source>
        <dbReference type="Proteomes" id="UP000001304"/>
    </source>
</evidence>
<dbReference type="InterPro" id="IPR002509">
    <property type="entry name" value="NODB_dom"/>
</dbReference>
<dbReference type="Gene3D" id="3.20.20.370">
    <property type="entry name" value="Glycoside hydrolase/deacetylase"/>
    <property type="match status" value="1"/>
</dbReference>
<dbReference type="PANTHER" id="PTHR34216">
    <property type="match status" value="1"/>
</dbReference>
<dbReference type="InterPro" id="IPR011330">
    <property type="entry name" value="Glyco_hydro/deAcase_b/a-brl"/>
</dbReference>
<name>E0STZ3_IGNAA</name>
<evidence type="ECO:0000256" key="2">
    <source>
        <dbReference type="ARBA" id="ARBA00022729"/>
    </source>
</evidence>
<dbReference type="PANTHER" id="PTHR34216:SF3">
    <property type="entry name" value="POLY-BETA-1,6-N-ACETYL-D-GLUCOSAMINE N-DEACETYLASE"/>
    <property type="match status" value="1"/>
</dbReference>
<dbReference type="GO" id="GO:0016810">
    <property type="term" value="F:hydrolase activity, acting on carbon-nitrogen (but not peptide) bonds"/>
    <property type="evidence" value="ECO:0007669"/>
    <property type="project" value="InterPro"/>
</dbReference>
<dbReference type="BioCyc" id="IAGG583356:GHAH-927-MONOMER"/>
<dbReference type="EMBL" id="CP002098">
    <property type="protein sequence ID" value="ADM27759.1"/>
    <property type="molecule type" value="Genomic_DNA"/>
</dbReference>
<dbReference type="AlphaFoldDB" id="E0STZ3"/>
<dbReference type="GO" id="GO:0005576">
    <property type="term" value="C:extracellular region"/>
    <property type="evidence" value="ECO:0007669"/>
    <property type="project" value="UniProtKB-SubCell"/>
</dbReference>
<gene>
    <name evidence="4" type="ordered locus">Igag_0944</name>
</gene>